<dbReference type="Gene3D" id="3.90.1200.10">
    <property type="match status" value="1"/>
</dbReference>
<accession>A0A8H8TZM6</accession>
<dbReference type="InterPro" id="IPR011009">
    <property type="entry name" value="Kinase-like_dom_sf"/>
</dbReference>
<dbReference type="PANTHER" id="PTHR21310">
    <property type="entry name" value="AMINOGLYCOSIDE PHOSPHOTRANSFERASE-RELATED-RELATED"/>
    <property type="match status" value="1"/>
</dbReference>
<dbReference type="EMBL" id="QGMH01000105">
    <property type="protein sequence ID" value="TVY25151.1"/>
    <property type="molecule type" value="Genomic_DNA"/>
</dbReference>
<evidence type="ECO:0008006" key="3">
    <source>
        <dbReference type="Google" id="ProtNLM"/>
    </source>
</evidence>
<organism evidence="1 2">
    <name type="scientific">Lachnellula hyalina</name>
    <dbReference type="NCBI Taxonomy" id="1316788"/>
    <lineage>
        <taxon>Eukaryota</taxon>
        <taxon>Fungi</taxon>
        <taxon>Dikarya</taxon>
        <taxon>Ascomycota</taxon>
        <taxon>Pezizomycotina</taxon>
        <taxon>Leotiomycetes</taxon>
        <taxon>Helotiales</taxon>
        <taxon>Lachnaceae</taxon>
        <taxon>Lachnellula</taxon>
    </lineage>
</organism>
<dbReference type="PANTHER" id="PTHR21310:SF15">
    <property type="entry name" value="AMINOGLYCOSIDE PHOSPHOTRANSFERASE DOMAIN-CONTAINING PROTEIN"/>
    <property type="match status" value="1"/>
</dbReference>
<gene>
    <name evidence="1" type="ORF">LHYA1_G006489</name>
</gene>
<dbReference type="AlphaFoldDB" id="A0A8H8TZM6"/>
<dbReference type="Proteomes" id="UP000431533">
    <property type="component" value="Unassembled WGS sequence"/>
</dbReference>
<evidence type="ECO:0000313" key="2">
    <source>
        <dbReference type="Proteomes" id="UP000431533"/>
    </source>
</evidence>
<comment type="caution">
    <text evidence="1">The sequence shown here is derived from an EMBL/GenBank/DDBJ whole genome shotgun (WGS) entry which is preliminary data.</text>
</comment>
<proteinExistence type="predicted"/>
<dbReference type="GeneID" id="41986687"/>
<dbReference type="InterPro" id="IPR051678">
    <property type="entry name" value="AGP_Transferase"/>
</dbReference>
<evidence type="ECO:0000313" key="1">
    <source>
        <dbReference type="EMBL" id="TVY25151.1"/>
    </source>
</evidence>
<name>A0A8H8TZM6_9HELO</name>
<dbReference type="RefSeq" id="XP_031003939.1">
    <property type="nucleotide sequence ID" value="XM_031151427.1"/>
</dbReference>
<dbReference type="SUPFAM" id="SSF56112">
    <property type="entry name" value="Protein kinase-like (PK-like)"/>
    <property type="match status" value="1"/>
</dbReference>
<reference evidence="1 2" key="1">
    <citation type="submission" date="2018-05" db="EMBL/GenBank/DDBJ databases">
        <title>Genome sequencing and assembly of the regulated plant pathogen Lachnellula willkommii and related sister species for the development of diagnostic species identification markers.</title>
        <authorList>
            <person name="Giroux E."/>
            <person name="Bilodeau G."/>
        </authorList>
    </citation>
    <scope>NUCLEOTIDE SEQUENCE [LARGE SCALE GENOMIC DNA]</scope>
    <source>
        <strain evidence="1 2">CBS 185.66</strain>
    </source>
</reference>
<sequence>MAQSTDYAIEHRERFIVNLMRQEFGRQVIGTSRLGRDSNNFVHLVELAESVYQPATSSPTVFKPETSSLLAGTTKVVIRISNPQAMLNEDVRVQNEVAAMCLMRQALSTYKDRLIPNTYAWRSSKESYGWILQEYMTGVQPDKVFHGLDRDHKQDILHQIADVFKLIQSYSLPESVKGYGGLAFNESGEIVTGPTTIPCGGPFSEFHEMYMQMLRRQLIESDTSERIAGWRRNDLRDRLERFATNGIAKQVRENSIARQTLVHGDFSQSMSKLYNGKSTQVDQALDTFNMLFDPTSNRLTALLDFDLSHIATPADEYFYSFRTVGALLAGPFEEGDEGQLRRCLLDGFDGNVPDQNGREVNFEIAQMMDKEFVRAGVLRPADIKGAGELAALKWFLEDVSPPYFFMSRWLAHMEPEKVDEMKTSIEENLGKYLERWGF</sequence>
<dbReference type="OrthoDB" id="2831558at2759"/>
<keyword evidence="2" id="KW-1185">Reference proteome</keyword>
<protein>
    <recommendedName>
        <fullName evidence="3">Aminoglycoside phosphotransferase domain-containing protein</fullName>
    </recommendedName>
</protein>